<dbReference type="STRING" id="67767.A0A0J7N6V1"/>
<accession>A0A0J7N6V1</accession>
<evidence type="ECO:0000256" key="4">
    <source>
        <dbReference type="ARBA" id="ARBA00022692"/>
    </source>
</evidence>
<keyword evidence="4" id="KW-0812">Transmembrane</keyword>
<keyword evidence="9" id="KW-1185">Reference proteome</keyword>
<evidence type="ECO:0000256" key="3">
    <source>
        <dbReference type="ARBA" id="ARBA00022475"/>
    </source>
</evidence>
<dbReference type="PaxDb" id="67767-A0A0J7N6V1"/>
<protein>
    <submittedName>
        <fullName evidence="8">Protein croquemort-like protein</fullName>
    </submittedName>
</protein>
<evidence type="ECO:0000256" key="5">
    <source>
        <dbReference type="ARBA" id="ARBA00022989"/>
    </source>
</evidence>
<keyword evidence="5" id="KW-1133">Transmembrane helix</keyword>
<keyword evidence="3" id="KW-1003">Cell membrane</keyword>
<gene>
    <name evidence="8" type="ORF">RF55_12104</name>
</gene>
<evidence type="ECO:0000256" key="6">
    <source>
        <dbReference type="ARBA" id="ARBA00023136"/>
    </source>
</evidence>
<evidence type="ECO:0000256" key="2">
    <source>
        <dbReference type="ARBA" id="ARBA00010532"/>
    </source>
</evidence>
<organism evidence="8 9">
    <name type="scientific">Lasius niger</name>
    <name type="common">Black garden ant</name>
    <dbReference type="NCBI Taxonomy" id="67767"/>
    <lineage>
        <taxon>Eukaryota</taxon>
        <taxon>Metazoa</taxon>
        <taxon>Ecdysozoa</taxon>
        <taxon>Arthropoda</taxon>
        <taxon>Hexapoda</taxon>
        <taxon>Insecta</taxon>
        <taxon>Pterygota</taxon>
        <taxon>Neoptera</taxon>
        <taxon>Endopterygota</taxon>
        <taxon>Hymenoptera</taxon>
        <taxon>Apocrita</taxon>
        <taxon>Aculeata</taxon>
        <taxon>Formicoidea</taxon>
        <taxon>Formicidae</taxon>
        <taxon>Formicinae</taxon>
        <taxon>Lasius</taxon>
        <taxon>Lasius</taxon>
    </lineage>
</organism>
<sequence length="104" mass="12294">MLRYLQRRLWYFDAKQSNGSLNDIVNHLDVVAASAAHKIRYWDYDWQKTLSVILSTRKLYTRKTVDELLFTGYSDGILTMGKMMVTDPDIPAFDRFGWFYMVGR</sequence>
<dbReference type="EMBL" id="LBMM01009063">
    <property type="protein sequence ID" value="KMQ88420.1"/>
    <property type="molecule type" value="Genomic_DNA"/>
</dbReference>
<evidence type="ECO:0000313" key="9">
    <source>
        <dbReference type="Proteomes" id="UP000036403"/>
    </source>
</evidence>
<evidence type="ECO:0000256" key="1">
    <source>
        <dbReference type="ARBA" id="ARBA00004236"/>
    </source>
</evidence>
<reference evidence="8 9" key="1">
    <citation type="submission" date="2015-04" db="EMBL/GenBank/DDBJ databases">
        <title>Lasius niger genome sequencing.</title>
        <authorList>
            <person name="Konorov E.A."/>
            <person name="Nikitin M.A."/>
            <person name="Kirill M.V."/>
            <person name="Chang P."/>
        </authorList>
    </citation>
    <scope>NUCLEOTIDE SEQUENCE [LARGE SCALE GENOMIC DNA]</scope>
    <source>
        <tissue evidence="8">Whole</tissue>
    </source>
</reference>
<comment type="subcellular location">
    <subcellularLocation>
        <location evidence="1">Cell membrane</location>
    </subcellularLocation>
</comment>
<keyword evidence="6" id="KW-0472">Membrane</keyword>
<evidence type="ECO:0000256" key="7">
    <source>
        <dbReference type="ARBA" id="ARBA00023180"/>
    </source>
</evidence>
<dbReference type="Proteomes" id="UP000036403">
    <property type="component" value="Unassembled WGS sequence"/>
</dbReference>
<comment type="similarity">
    <text evidence="2">Belongs to the CD36 family.</text>
</comment>
<proteinExistence type="inferred from homology"/>
<dbReference type="Pfam" id="PF01130">
    <property type="entry name" value="CD36"/>
    <property type="match status" value="1"/>
</dbReference>
<name>A0A0J7N6V1_LASNI</name>
<evidence type="ECO:0000313" key="8">
    <source>
        <dbReference type="EMBL" id="KMQ88420.1"/>
    </source>
</evidence>
<dbReference type="InterPro" id="IPR002159">
    <property type="entry name" value="CD36_fam"/>
</dbReference>
<dbReference type="GO" id="GO:0005886">
    <property type="term" value="C:plasma membrane"/>
    <property type="evidence" value="ECO:0007669"/>
    <property type="project" value="UniProtKB-SubCell"/>
</dbReference>
<dbReference type="OrthoDB" id="514335at2759"/>
<comment type="caution">
    <text evidence="8">The sequence shown here is derived from an EMBL/GenBank/DDBJ whole genome shotgun (WGS) entry which is preliminary data.</text>
</comment>
<dbReference type="AlphaFoldDB" id="A0A0J7N6V1"/>
<keyword evidence="7" id="KW-0325">Glycoprotein</keyword>